<name>A0AAD7DHX8_MYCRO</name>
<dbReference type="AlphaFoldDB" id="A0AAD7DHX8"/>
<evidence type="ECO:0000313" key="3">
    <source>
        <dbReference type="Proteomes" id="UP001221757"/>
    </source>
</evidence>
<evidence type="ECO:0000256" key="1">
    <source>
        <dbReference type="SAM" id="MobiDB-lite"/>
    </source>
</evidence>
<accession>A0AAD7DHX8</accession>
<gene>
    <name evidence="2" type="ORF">B0H17DRAFT_1010721</name>
</gene>
<feature type="compositionally biased region" description="Polar residues" evidence="1">
    <location>
        <begin position="341"/>
        <end position="356"/>
    </location>
</feature>
<dbReference type="EMBL" id="JARKIE010000054">
    <property type="protein sequence ID" value="KAJ7692145.1"/>
    <property type="molecule type" value="Genomic_DNA"/>
</dbReference>
<comment type="caution">
    <text evidence="2">The sequence shown here is derived from an EMBL/GenBank/DDBJ whole genome shotgun (WGS) entry which is preliminary data.</text>
</comment>
<proteinExistence type="predicted"/>
<organism evidence="2 3">
    <name type="scientific">Mycena rosella</name>
    <name type="common">Pink bonnet</name>
    <name type="synonym">Agaricus rosellus</name>
    <dbReference type="NCBI Taxonomy" id="1033263"/>
    <lineage>
        <taxon>Eukaryota</taxon>
        <taxon>Fungi</taxon>
        <taxon>Dikarya</taxon>
        <taxon>Basidiomycota</taxon>
        <taxon>Agaricomycotina</taxon>
        <taxon>Agaricomycetes</taxon>
        <taxon>Agaricomycetidae</taxon>
        <taxon>Agaricales</taxon>
        <taxon>Marasmiineae</taxon>
        <taxon>Mycenaceae</taxon>
        <taxon>Mycena</taxon>
    </lineage>
</organism>
<feature type="region of interest" description="Disordered" evidence="1">
    <location>
        <begin position="335"/>
        <end position="356"/>
    </location>
</feature>
<evidence type="ECO:0000313" key="2">
    <source>
        <dbReference type="EMBL" id="KAJ7692145.1"/>
    </source>
</evidence>
<keyword evidence="3" id="KW-1185">Reference proteome</keyword>
<reference evidence="2" key="1">
    <citation type="submission" date="2023-03" db="EMBL/GenBank/DDBJ databases">
        <title>Massive genome expansion in bonnet fungi (Mycena s.s.) driven by repeated elements and novel gene families across ecological guilds.</title>
        <authorList>
            <consortium name="Lawrence Berkeley National Laboratory"/>
            <person name="Harder C.B."/>
            <person name="Miyauchi S."/>
            <person name="Viragh M."/>
            <person name="Kuo A."/>
            <person name="Thoen E."/>
            <person name="Andreopoulos B."/>
            <person name="Lu D."/>
            <person name="Skrede I."/>
            <person name="Drula E."/>
            <person name="Henrissat B."/>
            <person name="Morin E."/>
            <person name="Kohler A."/>
            <person name="Barry K."/>
            <person name="LaButti K."/>
            <person name="Morin E."/>
            <person name="Salamov A."/>
            <person name="Lipzen A."/>
            <person name="Mereny Z."/>
            <person name="Hegedus B."/>
            <person name="Baldrian P."/>
            <person name="Stursova M."/>
            <person name="Weitz H."/>
            <person name="Taylor A."/>
            <person name="Grigoriev I.V."/>
            <person name="Nagy L.G."/>
            <person name="Martin F."/>
            <person name="Kauserud H."/>
        </authorList>
    </citation>
    <scope>NUCLEOTIDE SEQUENCE</scope>
    <source>
        <strain evidence="2">CBHHK067</strain>
    </source>
</reference>
<protein>
    <submittedName>
        <fullName evidence="2">Uncharacterized protein</fullName>
    </submittedName>
</protein>
<sequence length="356" mass="40234">MFPGRLECQLGLSLEDETNEWAVDRIVNHYGRHSTALFEILWKSGDRSWMPHDQAKQLQALSEYLETLGVSDVKDLPYGTGKPAENGEEIHLGSISYFWAWRADTFKQGNIAEVTTTVPTFTSIAMLHSDIFSNPILSNPAVSERYATFNAQHHMAKHLLPGLFRMDVPGIDTVFISSHTMRLYADYNVALCGRNQFPDLVPAYYNNFANNMNAHDKSGMYWATVDNATQTIVWDDAWTTAADPRNFGILEHELSDRFLLQGEVAVTQEWYENSERLAQMERDHEFKYYKQRMDKRKRTTDQAISLQSKEAQDNFAKRRKVLLEAAAANAATITANAQAAGNSTMGAETPENGMSS</sequence>
<dbReference type="Proteomes" id="UP001221757">
    <property type="component" value="Unassembled WGS sequence"/>
</dbReference>